<dbReference type="InterPro" id="IPR036259">
    <property type="entry name" value="MFS_trans_sf"/>
</dbReference>
<protein>
    <submittedName>
        <fullName evidence="8">Transporter</fullName>
    </submittedName>
</protein>
<evidence type="ECO:0000256" key="1">
    <source>
        <dbReference type="ARBA" id="ARBA00004651"/>
    </source>
</evidence>
<gene>
    <name evidence="8" type="ORF">B1A_01069</name>
</gene>
<evidence type="ECO:0000256" key="2">
    <source>
        <dbReference type="ARBA" id="ARBA00022448"/>
    </source>
</evidence>
<reference evidence="8" key="2">
    <citation type="journal article" date="2014" name="ISME J.">
        <title>Microbial stratification in low pH oxic and suboxic macroscopic growths along an acid mine drainage.</title>
        <authorList>
            <person name="Mendez-Garcia C."/>
            <person name="Mesa V."/>
            <person name="Sprenger R.R."/>
            <person name="Richter M."/>
            <person name="Diez M.S."/>
            <person name="Solano J."/>
            <person name="Bargiela R."/>
            <person name="Golyshina O.V."/>
            <person name="Manteca A."/>
            <person name="Ramos J.L."/>
            <person name="Gallego J.R."/>
            <person name="Llorente I."/>
            <person name="Martins Dos Santos V.A."/>
            <person name="Jensen O.N."/>
            <person name="Pelaez A.I."/>
            <person name="Sanchez J."/>
            <person name="Ferrer M."/>
        </authorList>
    </citation>
    <scope>NUCLEOTIDE SEQUENCE</scope>
</reference>
<evidence type="ECO:0000256" key="6">
    <source>
        <dbReference type="ARBA" id="ARBA00023136"/>
    </source>
</evidence>
<dbReference type="Gene3D" id="1.20.1250.20">
    <property type="entry name" value="MFS general substrate transporter like domains"/>
    <property type="match status" value="1"/>
</dbReference>
<keyword evidence="2" id="KW-0813">Transport</keyword>
<evidence type="ECO:0000256" key="4">
    <source>
        <dbReference type="ARBA" id="ARBA00022692"/>
    </source>
</evidence>
<name>T1DG13_9ZZZZ</name>
<feature type="non-terminal residue" evidence="8">
    <location>
        <position position="1"/>
    </location>
</feature>
<accession>T1DG13</accession>
<evidence type="ECO:0000256" key="5">
    <source>
        <dbReference type="ARBA" id="ARBA00022989"/>
    </source>
</evidence>
<feature type="transmembrane region" description="Helical" evidence="7">
    <location>
        <begin position="86"/>
        <end position="111"/>
    </location>
</feature>
<keyword evidence="4 7" id="KW-0812">Transmembrane</keyword>
<evidence type="ECO:0000256" key="3">
    <source>
        <dbReference type="ARBA" id="ARBA00022475"/>
    </source>
</evidence>
<reference evidence="8" key="1">
    <citation type="submission" date="2013-08" db="EMBL/GenBank/DDBJ databases">
        <authorList>
            <person name="Mendez C."/>
            <person name="Richter M."/>
            <person name="Ferrer M."/>
            <person name="Sanchez J."/>
        </authorList>
    </citation>
    <scope>NUCLEOTIDE SEQUENCE</scope>
</reference>
<comment type="caution">
    <text evidence="8">The sequence shown here is derived from an EMBL/GenBank/DDBJ whole genome shotgun (WGS) entry which is preliminary data.</text>
</comment>
<keyword evidence="5 7" id="KW-1133">Transmembrane helix</keyword>
<dbReference type="PANTHER" id="PTHR43266">
    <property type="entry name" value="MACROLIDE-EFFLUX PROTEIN"/>
    <property type="match status" value="1"/>
</dbReference>
<organism evidence="8">
    <name type="scientific">mine drainage metagenome</name>
    <dbReference type="NCBI Taxonomy" id="410659"/>
    <lineage>
        <taxon>unclassified sequences</taxon>
        <taxon>metagenomes</taxon>
        <taxon>ecological metagenomes</taxon>
    </lineage>
</organism>
<dbReference type="AlphaFoldDB" id="T1DG13"/>
<proteinExistence type="predicted"/>
<dbReference type="EMBL" id="AUZX01000809">
    <property type="protein sequence ID" value="EQD80264.1"/>
    <property type="molecule type" value="Genomic_DNA"/>
</dbReference>
<dbReference type="GO" id="GO:0005886">
    <property type="term" value="C:plasma membrane"/>
    <property type="evidence" value="ECO:0007669"/>
    <property type="project" value="UniProtKB-SubCell"/>
</dbReference>
<feature type="non-terminal residue" evidence="8">
    <location>
        <position position="161"/>
    </location>
</feature>
<comment type="subcellular location">
    <subcellularLocation>
        <location evidence="1">Cell membrane</location>
        <topology evidence="1">Multi-pass membrane protein</topology>
    </subcellularLocation>
</comment>
<feature type="transmembrane region" description="Helical" evidence="7">
    <location>
        <begin position="31"/>
        <end position="51"/>
    </location>
</feature>
<sequence length="161" mass="16792">AYFWFIAGLQILFINKMGKVQFGLSDATTSYLALAEMLGVVIGSLAAGKIIAKDNGLWIAPGATATLAVFLCLSGIAPAFPSPVKIIFLLSMLACAGVAGGLMMVPLGSFFQTRPAPEKRGRVIAASGFAASTGLLVAGIIYIPLQKYMQSSTIFILMGVL</sequence>
<keyword evidence="6 7" id="KW-0472">Membrane</keyword>
<dbReference type="SUPFAM" id="SSF103473">
    <property type="entry name" value="MFS general substrate transporter"/>
    <property type="match status" value="1"/>
</dbReference>
<keyword evidence="3" id="KW-1003">Cell membrane</keyword>
<evidence type="ECO:0000313" key="8">
    <source>
        <dbReference type="EMBL" id="EQD80264.1"/>
    </source>
</evidence>
<feature type="transmembrane region" description="Helical" evidence="7">
    <location>
        <begin position="123"/>
        <end position="145"/>
    </location>
</feature>
<evidence type="ECO:0000256" key="7">
    <source>
        <dbReference type="SAM" id="Phobius"/>
    </source>
</evidence>
<dbReference type="PANTHER" id="PTHR43266:SF2">
    <property type="entry name" value="MAJOR FACILITATOR SUPERFAMILY (MFS) PROFILE DOMAIN-CONTAINING PROTEIN"/>
    <property type="match status" value="1"/>
</dbReference>
<feature type="transmembrane region" description="Helical" evidence="7">
    <location>
        <begin position="58"/>
        <end position="80"/>
    </location>
</feature>